<accession>A0A2G5TCF5</accession>
<dbReference type="InterPro" id="IPR040161">
    <property type="entry name" value="FB224"/>
</dbReference>
<dbReference type="PANTHER" id="PTHR23015:SF25">
    <property type="entry name" value="DUF38 DOMAIN-CONTAINING PROTEIN-RELATED"/>
    <property type="match status" value="1"/>
</dbReference>
<evidence type="ECO:0000259" key="1">
    <source>
        <dbReference type="Pfam" id="PF01827"/>
    </source>
</evidence>
<dbReference type="AlphaFoldDB" id="A0A2G5TCF5"/>
<evidence type="ECO:0000313" key="2">
    <source>
        <dbReference type="EMBL" id="PIC25055.1"/>
    </source>
</evidence>
<protein>
    <recommendedName>
        <fullName evidence="1">DUF38 domain-containing protein</fullName>
    </recommendedName>
</protein>
<evidence type="ECO:0000313" key="3">
    <source>
        <dbReference type="Proteomes" id="UP000230233"/>
    </source>
</evidence>
<reference evidence="3" key="1">
    <citation type="submission" date="2017-10" db="EMBL/GenBank/DDBJ databases">
        <title>Rapid genome shrinkage in a self-fertile nematode reveals novel sperm competition proteins.</title>
        <authorList>
            <person name="Yin D."/>
            <person name="Schwarz E.M."/>
            <person name="Thomas C.G."/>
            <person name="Felde R.L."/>
            <person name="Korf I.F."/>
            <person name="Cutter A.D."/>
            <person name="Schartner C.M."/>
            <person name="Ralston E.J."/>
            <person name="Meyer B.J."/>
            <person name="Haag E.S."/>
        </authorList>
    </citation>
    <scope>NUCLEOTIDE SEQUENCE [LARGE SCALE GENOMIC DNA]</scope>
    <source>
        <strain evidence="3">JU1422</strain>
    </source>
</reference>
<gene>
    <name evidence="2" type="primary">Cnig_chr_V.g18136</name>
    <name evidence="2" type="ORF">B9Z55_018136</name>
</gene>
<dbReference type="PANTHER" id="PTHR23015">
    <property type="entry name" value="UNCHARACTERIZED C.ELEGANS PROTEIN"/>
    <property type="match status" value="1"/>
</dbReference>
<dbReference type="InterPro" id="IPR002900">
    <property type="entry name" value="DUF38/FTH_CAE_spp"/>
</dbReference>
<feature type="domain" description="DUF38" evidence="1">
    <location>
        <begin position="239"/>
        <end position="367"/>
    </location>
</feature>
<dbReference type="EMBL" id="PDUG01000005">
    <property type="protein sequence ID" value="PIC25055.1"/>
    <property type="molecule type" value="Genomic_DNA"/>
</dbReference>
<dbReference type="GO" id="GO:0045087">
    <property type="term" value="P:innate immune response"/>
    <property type="evidence" value="ECO:0007669"/>
    <property type="project" value="TreeGrafter"/>
</dbReference>
<name>A0A2G5TCF5_9PELO</name>
<dbReference type="Pfam" id="PF01827">
    <property type="entry name" value="FTH"/>
    <property type="match status" value="1"/>
</dbReference>
<keyword evidence="3" id="KW-1185">Reference proteome</keyword>
<proteinExistence type="predicted"/>
<comment type="caution">
    <text evidence="2">The sequence shown here is derived from an EMBL/GenBank/DDBJ whole genome shotgun (WGS) entry which is preliminary data.</text>
</comment>
<dbReference type="Proteomes" id="UP000230233">
    <property type="component" value="Chromosome V"/>
</dbReference>
<organism evidence="2 3">
    <name type="scientific">Caenorhabditis nigoni</name>
    <dbReference type="NCBI Taxonomy" id="1611254"/>
    <lineage>
        <taxon>Eukaryota</taxon>
        <taxon>Metazoa</taxon>
        <taxon>Ecdysozoa</taxon>
        <taxon>Nematoda</taxon>
        <taxon>Chromadorea</taxon>
        <taxon>Rhabditida</taxon>
        <taxon>Rhabditina</taxon>
        <taxon>Rhabditomorpha</taxon>
        <taxon>Rhabditoidea</taxon>
        <taxon>Rhabditidae</taxon>
        <taxon>Peloderinae</taxon>
        <taxon>Caenorhabditis</taxon>
    </lineage>
</organism>
<sequence>MFQYLNSYTLKKVILRIDQKFDVDGFQFFENWKRSGFLILALQINTVTLKILESINKLLHYWSTFSHIDVFYDSFDYDPCKFFDVPFEKLSENSIRIQLSPGNRLAPSLVRLKLSNETSLKVLGNPLVMGRVLKYFKVFDILSLRKTCNGIRRCVDHLKPEPEIKKYTVDMRTDRNCFANIELPGYLNSKTISYKETEGSSNTVLRILNDFETNLKNQKTCLECVGLLFNDSSESPTSDFMARFKEILMRRSEFLKVRKFELYSVKGEDVMQVLPYLDQKYLISLEISNPDHGSSRLFKPKLIPFDMDEMVKIEQWNNLKELYLKTKVVSIPIQQMNLTNFSTTYMSSVARITSEDIAYLKENLLTPKLGRFIICFKEFVDDPQLIDLLGQPRTISGNIIVWYFPIPGTNGKMMEILLNERLRFENVNYYRYS</sequence>